<keyword evidence="1" id="KW-0067">ATP-binding</keyword>
<comment type="similarity">
    <text evidence="1">Belongs to the RuvB family.</text>
</comment>
<accession>A0A1S3DFY9</accession>
<dbReference type="Pfam" id="PF06068">
    <property type="entry name" value="TIP49"/>
    <property type="match status" value="1"/>
</dbReference>
<evidence type="ECO:0000313" key="4">
    <source>
        <dbReference type="RefSeq" id="XP_008480831.1"/>
    </source>
</evidence>
<proteinExistence type="inferred from homology"/>
<dbReference type="GO" id="GO:0006281">
    <property type="term" value="P:DNA repair"/>
    <property type="evidence" value="ECO:0007669"/>
    <property type="project" value="UniProtKB-KW"/>
</dbReference>
<comment type="function">
    <text evidence="1">Proposed core component of the chromatin remodeling Ino80 complex which is involved in transcriptional regulation, DNA replication and probably DNA repair.</text>
</comment>
<comment type="catalytic activity">
    <reaction evidence="1">
        <text>ATP + H2O = ADP + phosphate + H(+)</text>
        <dbReference type="Rhea" id="RHEA:13065"/>
        <dbReference type="ChEBI" id="CHEBI:15377"/>
        <dbReference type="ChEBI" id="CHEBI:15378"/>
        <dbReference type="ChEBI" id="CHEBI:30616"/>
        <dbReference type="ChEBI" id="CHEBI:43474"/>
        <dbReference type="ChEBI" id="CHEBI:456216"/>
        <dbReference type="EC" id="3.6.4.12"/>
    </reaction>
</comment>
<keyword evidence="3" id="KW-1185">Reference proteome</keyword>
<dbReference type="Proteomes" id="UP000079169">
    <property type="component" value="Unplaced"/>
</dbReference>
<gene>
    <name evidence="4" type="primary">LOC103517568</name>
</gene>
<dbReference type="AlphaFoldDB" id="A0A1S3DFY9"/>
<keyword evidence="1" id="KW-0234">DNA repair</keyword>
<feature type="domain" description="TIP49 P-loop" evidence="2">
    <location>
        <begin position="14"/>
        <end position="148"/>
    </location>
</feature>
<dbReference type="InterPro" id="IPR027417">
    <property type="entry name" value="P-loop_NTPase"/>
</dbReference>
<reference evidence="4" key="1">
    <citation type="submission" date="2025-08" db="UniProtKB">
        <authorList>
            <consortium name="RefSeq"/>
        </authorList>
    </citation>
    <scope>IDENTIFICATION</scope>
</reference>
<protein>
    <recommendedName>
        <fullName evidence="1">RuvB-like helicase</fullName>
        <ecNumber evidence="1">3.6.4.12</ecNumber>
    </recommendedName>
</protein>
<dbReference type="GO" id="GO:0006325">
    <property type="term" value="P:chromatin organization"/>
    <property type="evidence" value="ECO:0007669"/>
    <property type="project" value="UniProtKB-KW"/>
</dbReference>
<dbReference type="PANTHER" id="PTHR11093">
    <property type="entry name" value="RUVB-RELATED REPTIN AND PONTIN"/>
    <property type="match status" value="1"/>
</dbReference>
<comment type="subcellular location">
    <subcellularLocation>
        <location evidence="1">Nucleus</location>
    </subcellularLocation>
</comment>
<dbReference type="Gene3D" id="3.40.50.300">
    <property type="entry name" value="P-loop containing nucleotide triphosphate hydrolases"/>
    <property type="match status" value="1"/>
</dbReference>
<dbReference type="InterPro" id="IPR042487">
    <property type="entry name" value="RuvBL1/2_DNA/RNA_bd_dom"/>
</dbReference>
<dbReference type="EC" id="3.6.4.12" evidence="1"/>
<keyword evidence="1" id="KW-0547">Nucleotide-binding</keyword>
<dbReference type="GO" id="GO:0003678">
    <property type="term" value="F:DNA helicase activity"/>
    <property type="evidence" value="ECO:0007669"/>
    <property type="project" value="UniProtKB-EC"/>
</dbReference>
<dbReference type="STRING" id="121845.A0A1S3DFY9"/>
<dbReference type="RefSeq" id="XP_008480831.1">
    <property type="nucleotide sequence ID" value="XM_008482609.1"/>
</dbReference>
<keyword evidence="1" id="KW-0378">Hydrolase</keyword>
<dbReference type="GO" id="GO:0016887">
    <property type="term" value="F:ATP hydrolysis activity"/>
    <property type="evidence" value="ECO:0007669"/>
    <property type="project" value="RHEA"/>
</dbReference>
<dbReference type="KEGG" id="dci:103517568"/>
<evidence type="ECO:0000256" key="1">
    <source>
        <dbReference type="RuleBase" id="RU363048"/>
    </source>
</evidence>
<sequence length="158" mass="16993">MKIEEVKSTVKTQRISSHSHVKGLGLKENGEANEMAAGLVGQQAAREAAGIVVDMIKSKKMAGRAILMAGPPGTGKTAIALAMSHELGNKVPFCPMVGSEVFSSEIKKTEVLMENFRRAIGLRIKESKEVYEGEVTELTPVETENPMGGKIYLTSPHL</sequence>
<organism evidence="3 4">
    <name type="scientific">Diaphorina citri</name>
    <name type="common">Asian citrus psyllid</name>
    <dbReference type="NCBI Taxonomy" id="121845"/>
    <lineage>
        <taxon>Eukaryota</taxon>
        <taxon>Metazoa</taxon>
        <taxon>Ecdysozoa</taxon>
        <taxon>Arthropoda</taxon>
        <taxon>Hexapoda</taxon>
        <taxon>Insecta</taxon>
        <taxon>Pterygota</taxon>
        <taxon>Neoptera</taxon>
        <taxon>Paraneoptera</taxon>
        <taxon>Hemiptera</taxon>
        <taxon>Sternorrhyncha</taxon>
        <taxon>Psylloidea</taxon>
        <taxon>Psyllidae</taxon>
        <taxon>Diaphorininae</taxon>
        <taxon>Diaphorina</taxon>
    </lineage>
</organism>
<dbReference type="GO" id="GO:0005524">
    <property type="term" value="F:ATP binding"/>
    <property type="evidence" value="ECO:0007669"/>
    <property type="project" value="UniProtKB-KW"/>
</dbReference>
<dbReference type="GeneID" id="103517568"/>
<dbReference type="InterPro" id="IPR010339">
    <property type="entry name" value="TIP49_P-loop"/>
</dbReference>
<keyword evidence="1" id="KW-0805">Transcription regulation</keyword>
<evidence type="ECO:0000259" key="2">
    <source>
        <dbReference type="Pfam" id="PF06068"/>
    </source>
</evidence>
<dbReference type="PaxDb" id="121845-A0A1S3DFY9"/>
<dbReference type="InterPro" id="IPR027238">
    <property type="entry name" value="RuvB-like"/>
</dbReference>
<keyword evidence="1" id="KW-0804">Transcription</keyword>
<dbReference type="OMA" id="CKTIRVR"/>
<dbReference type="GO" id="GO:0005634">
    <property type="term" value="C:nucleus"/>
    <property type="evidence" value="ECO:0007669"/>
    <property type="project" value="UniProtKB-SubCell"/>
</dbReference>
<keyword evidence="1" id="KW-0347">Helicase</keyword>
<dbReference type="SUPFAM" id="SSF52540">
    <property type="entry name" value="P-loop containing nucleoside triphosphate hydrolases"/>
    <property type="match status" value="1"/>
</dbReference>
<name>A0A1S3DFY9_DIACI</name>
<keyword evidence="1" id="KW-0156">Chromatin regulator</keyword>
<keyword evidence="1" id="KW-0227">DNA damage</keyword>
<keyword evidence="1" id="KW-0539">Nucleus</keyword>
<dbReference type="Gene3D" id="2.40.50.360">
    <property type="entry name" value="RuvB-like helicase, domain II"/>
    <property type="match status" value="1"/>
</dbReference>
<evidence type="ECO:0000313" key="3">
    <source>
        <dbReference type="Proteomes" id="UP000079169"/>
    </source>
</evidence>